<protein>
    <recommendedName>
        <fullName evidence="1">Phage tail lysozyme domain-containing protein</fullName>
    </recommendedName>
</protein>
<accession>A0A6J5SFQ5</accession>
<gene>
    <name evidence="3" type="ORF">UFOVP1081_21</name>
    <name evidence="4" type="ORF">UFOVP1433_21</name>
    <name evidence="2" type="ORF">UFOVP553_21</name>
</gene>
<dbReference type="EMBL" id="LR797392">
    <property type="protein sequence ID" value="CAB4212754.1"/>
    <property type="molecule type" value="Genomic_DNA"/>
</dbReference>
<evidence type="ECO:0000313" key="4">
    <source>
        <dbReference type="EMBL" id="CAB4212754.1"/>
    </source>
</evidence>
<feature type="domain" description="Phage tail lysozyme" evidence="1">
    <location>
        <begin position="376"/>
        <end position="499"/>
    </location>
</feature>
<dbReference type="InterPro" id="IPR041219">
    <property type="entry name" value="Phage_lysozyme2"/>
</dbReference>
<dbReference type="EMBL" id="LR797038">
    <property type="protein sequence ID" value="CAB4182781.1"/>
    <property type="molecule type" value="Genomic_DNA"/>
</dbReference>
<reference evidence="4" key="1">
    <citation type="submission" date="2020-05" db="EMBL/GenBank/DDBJ databases">
        <authorList>
            <person name="Chiriac C."/>
            <person name="Salcher M."/>
            <person name="Ghai R."/>
            <person name="Kavagutti S V."/>
        </authorList>
    </citation>
    <scope>NUCLEOTIDE SEQUENCE</scope>
</reference>
<dbReference type="EMBL" id="LR796529">
    <property type="protein sequence ID" value="CAB4149690.1"/>
    <property type="molecule type" value="Genomic_DNA"/>
</dbReference>
<evidence type="ECO:0000259" key="1">
    <source>
        <dbReference type="Pfam" id="PF18013"/>
    </source>
</evidence>
<sequence>MATIVDSLVVTLGLDASGFKAGQEQARTAIKRTASESVTAGKEMEARGKQAAQFFGQIKTEALSLIGVLVGGKGLEVFVRDTTRSLADLGRVANRIGSAVPQLAAFRNMIERNGGSANAAAASLSSLTDAMEQYRLTGTSPMANFFNNMGIGRGDNAMQAYMKFVQFAQAHANDVPLINLMGHGIGLDQGTIDATVQMKNLATVNAEMAKSIRLGVADETMAKRMQQLQYDFNALGQAAGFAGEKMLTDLQPQLSKFSQWLTEEIVNKPQIVAGVTALVATIGTLGAIRISASAMGLTGVADAIGAIFATMSRFSVLAMPLALKGDTMEAGKFWLSGTNLQDPALYINRNRNFPVEREAQIQPPAAGSAAGGVMERLRAFYRAKGLSDAQIAGILSNVAAESGFDPNQSTDDGGKEAYGLFQHRDTRLTAMRAQYGQRPTVEQQAQFAWDELHSSEKIAMMGLSQSRTPAEAGAAFTQFERPANMAQRGANRGAAAARFMPSSAYGPRAAPSSLPSINVGAVTINTQASDMRGAGGDLGRALADQMVQQSNRGLQ</sequence>
<evidence type="ECO:0000313" key="3">
    <source>
        <dbReference type="EMBL" id="CAB4182781.1"/>
    </source>
</evidence>
<proteinExistence type="predicted"/>
<dbReference type="Gene3D" id="1.10.530.10">
    <property type="match status" value="1"/>
</dbReference>
<evidence type="ECO:0000313" key="2">
    <source>
        <dbReference type="EMBL" id="CAB4149690.1"/>
    </source>
</evidence>
<dbReference type="Pfam" id="PF18013">
    <property type="entry name" value="Phage_lysozyme2"/>
    <property type="match status" value="1"/>
</dbReference>
<name>A0A6J5SFQ5_9CAUD</name>
<organism evidence="4">
    <name type="scientific">uncultured Caudovirales phage</name>
    <dbReference type="NCBI Taxonomy" id="2100421"/>
    <lineage>
        <taxon>Viruses</taxon>
        <taxon>Duplodnaviria</taxon>
        <taxon>Heunggongvirae</taxon>
        <taxon>Uroviricota</taxon>
        <taxon>Caudoviricetes</taxon>
        <taxon>Peduoviridae</taxon>
        <taxon>Maltschvirus</taxon>
        <taxon>Maltschvirus maltsch</taxon>
    </lineage>
</organism>